<proteinExistence type="inferred from homology"/>
<comment type="similarity">
    <text evidence="2">Belongs to the SusD family.</text>
</comment>
<dbReference type="Pfam" id="PF14322">
    <property type="entry name" value="SusD-like_3"/>
    <property type="match status" value="1"/>
</dbReference>
<evidence type="ECO:0000313" key="10">
    <source>
        <dbReference type="Proteomes" id="UP000461730"/>
    </source>
</evidence>
<reference evidence="9 10" key="1">
    <citation type="submission" date="2019-12" db="EMBL/GenBank/DDBJ databases">
        <title>Chitinophaga sp. strain ysch24 (GDMCC 1.1355), whole genome shotgun sequence.</title>
        <authorList>
            <person name="Zhang X."/>
        </authorList>
    </citation>
    <scope>NUCLEOTIDE SEQUENCE [LARGE SCALE GENOMIC DNA]</scope>
    <source>
        <strain evidence="10">ysch24</strain>
    </source>
</reference>
<feature type="domain" description="SusD-like N-terminal" evidence="8">
    <location>
        <begin position="78"/>
        <end position="216"/>
    </location>
</feature>
<evidence type="ECO:0000313" key="9">
    <source>
        <dbReference type="EMBL" id="MVT10321.1"/>
    </source>
</evidence>
<evidence type="ECO:0000256" key="4">
    <source>
        <dbReference type="ARBA" id="ARBA00023136"/>
    </source>
</evidence>
<dbReference type="EMBL" id="WRXN01000008">
    <property type="protein sequence ID" value="MVT10321.1"/>
    <property type="molecule type" value="Genomic_DNA"/>
</dbReference>
<dbReference type="RefSeq" id="WP_157307768.1">
    <property type="nucleotide sequence ID" value="NZ_WRXN01000008.1"/>
</dbReference>
<name>A0A7K1U7J5_9BACT</name>
<feature type="domain" description="RagB/SusD" evidence="7">
    <location>
        <begin position="418"/>
        <end position="565"/>
    </location>
</feature>
<keyword evidence="3" id="KW-0732">Signal</keyword>
<dbReference type="InterPro" id="IPR012944">
    <property type="entry name" value="SusD_RagB_dom"/>
</dbReference>
<sequence length="565" mass="62817">MKKLLLYMIAFLFAGCKDKLVEEPRSVLTPEFFSTAQGFEAGLNAAYAGTRWIWGPQDYYNLTVCGTDEFKRGVDGSSDLNTYSSNYTPSNTNVGNVWKYCYTYINTCNGLIDNAPVITGMDSVLKKRMVGEARFLRANYYFILVQSWGDVTLNKSFQNTPTTSATRDPMASVYDFIIEDLTAAITALPPGPLSAGVQPGRATAAAATHLLAKVYLTRAGSAAKEADDYKNACTTAATLINNSASSGIGLLPDFGKVFQEGNEGNMEVLWSVQHTSNLAYNGSPKQDNRDADNLLCHLWVPQYENQPGMQRDVFYGRPYIRAIPTRWLTDTVFAERVNDTRYNKTFQTTWICNARKLIPNWPDPLPPGAPANAQPGKPRFGPGDTAIYMPGYEVPDAQIKATPYQVITPNRYAPTLAPTVTKYFDTKRSDMNAPSIRPIIVYRLADTYLVAAEAAFMDGRPGDALPFINAVRRRAAYPTGNPQAMEVQASDLSLDFILDERSRELCGELTRWQDLVRTGQLLKRVRLHNTDAQKNIQEKHTLRPIPQGQIDATTTGPQYPQNPLW</sequence>
<keyword evidence="4" id="KW-0472">Membrane</keyword>
<comment type="caution">
    <text evidence="9">The sequence shown here is derived from an EMBL/GenBank/DDBJ whole genome shotgun (WGS) entry which is preliminary data.</text>
</comment>
<dbReference type="GO" id="GO:0009279">
    <property type="term" value="C:cell outer membrane"/>
    <property type="evidence" value="ECO:0007669"/>
    <property type="project" value="UniProtKB-SubCell"/>
</dbReference>
<organism evidence="9 10">
    <name type="scientific">Chitinophaga tropicalis</name>
    <dbReference type="NCBI Taxonomy" id="2683588"/>
    <lineage>
        <taxon>Bacteria</taxon>
        <taxon>Pseudomonadati</taxon>
        <taxon>Bacteroidota</taxon>
        <taxon>Chitinophagia</taxon>
        <taxon>Chitinophagales</taxon>
        <taxon>Chitinophagaceae</taxon>
        <taxon>Chitinophaga</taxon>
    </lineage>
</organism>
<dbReference type="Gene3D" id="1.25.40.390">
    <property type="match status" value="1"/>
</dbReference>
<dbReference type="InterPro" id="IPR033985">
    <property type="entry name" value="SusD-like_N"/>
</dbReference>
<protein>
    <submittedName>
        <fullName evidence="9">RagB/SusD family nutrient uptake outer membrane protein</fullName>
    </submittedName>
</protein>
<comment type="subcellular location">
    <subcellularLocation>
        <location evidence="1">Cell outer membrane</location>
    </subcellularLocation>
</comment>
<keyword evidence="10" id="KW-1185">Reference proteome</keyword>
<gene>
    <name evidence="9" type="ORF">GO493_18760</name>
</gene>
<dbReference type="PROSITE" id="PS51257">
    <property type="entry name" value="PROKAR_LIPOPROTEIN"/>
    <property type="match status" value="1"/>
</dbReference>
<evidence type="ECO:0000256" key="2">
    <source>
        <dbReference type="ARBA" id="ARBA00006275"/>
    </source>
</evidence>
<dbReference type="SUPFAM" id="SSF48452">
    <property type="entry name" value="TPR-like"/>
    <property type="match status" value="1"/>
</dbReference>
<evidence type="ECO:0000259" key="7">
    <source>
        <dbReference type="Pfam" id="PF07980"/>
    </source>
</evidence>
<dbReference type="AlphaFoldDB" id="A0A7K1U7J5"/>
<evidence type="ECO:0000256" key="3">
    <source>
        <dbReference type="ARBA" id="ARBA00022729"/>
    </source>
</evidence>
<evidence type="ECO:0000256" key="1">
    <source>
        <dbReference type="ARBA" id="ARBA00004442"/>
    </source>
</evidence>
<feature type="region of interest" description="Disordered" evidence="6">
    <location>
        <begin position="533"/>
        <end position="565"/>
    </location>
</feature>
<feature type="compositionally biased region" description="Polar residues" evidence="6">
    <location>
        <begin position="550"/>
        <end position="565"/>
    </location>
</feature>
<dbReference type="Proteomes" id="UP000461730">
    <property type="component" value="Unassembled WGS sequence"/>
</dbReference>
<keyword evidence="5" id="KW-0998">Cell outer membrane</keyword>
<evidence type="ECO:0000259" key="8">
    <source>
        <dbReference type="Pfam" id="PF14322"/>
    </source>
</evidence>
<evidence type="ECO:0000256" key="5">
    <source>
        <dbReference type="ARBA" id="ARBA00023237"/>
    </source>
</evidence>
<dbReference type="InterPro" id="IPR011990">
    <property type="entry name" value="TPR-like_helical_dom_sf"/>
</dbReference>
<evidence type="ECO:0000256" key="6">
    <source>
        <dbReference type="SAM" id="MobiDB-lite"/>
    </source>
</evidence>
<dbReference type="Pfam" id="PF07980">
    <property type="entry name" value="SusD_RagB"/>
    <property type="match status" value="1"/>
</dbReference>
<accession>A0A7K1U7J5</accession>